<comment type="caution">
    <text evidence="1">The sequence shown here is derived from an EMBL/GenBank/DDBJ whole genome shotgun (WGS) entry which is preliminary data.</text>
</comment>
<protein>
    <submittedName>
        <fullName evidence="1">Uncharacterized protein</fullName>
    </submittedName>
</protein>
<feature type="non-terminal residue" evidence="1">
    <location>
        <position position="307"/>
    </location>
</feature>
<evidence type="ECO:0000313" key="2">
    <source>
        <dbReference type="Proteomes" id="UP001186974"/>
    </source>
</evidence>
<name>A0ACC3DPP4_9PEZI</name>
<dbReference type="Proteomes" id="UP001186974">
    <property type="component" value="Unassembled WGS sequence"/>
</dbReference>
<gene>
    <name evidence="1" type="ORF">LTS18_007301</name>
</gene>
<proteinExistence type="predicted"/>
<reference evidence="1" key="1">
    <citation type="submission" date="2024-09" db="EMBL/GenBank/DDBJ databases">
        <title>Black Yeasts Isolated from many extreme environments.</title>
        <authorList>
            <person name="Coleine C."/>
            <person name="Stajich J.E."/>
            <person name="Selbmann L."/>
        </authorList>
    </citation>
    <scope>NUCLEOTIDE SEQUENCE</scope>
    <source>
        <strain evidence="1">CCFEE 5737</strain>
    </source>
</reference>
<dbReference type="EMBL" id="JAWDJW010001826">
    <property type="protein sequence ID" value="KAK3078520.1"/>
    <property type="molecule type" value="Genomic_DNA"/>
</dbReference>
<organism evidence="1 2">
    <name type="scientific">Coniosporium uncinatum</name>
    <dbReference type="NCBI Taxonomy" id="93489"/>
    <lineage>
        <taxon>Eukaryota</taxon>
        <taxon>Fungi</taxon>
        <taxon>Dikarya</taxon>
        <taxon>Ascomycota</taxon>
        <taxon>Pezizomycotina</taxon>
        <taxon>Dothideomycetes</taxon>
        <taxon>Dothideomycetes incertae sedis</taxon>
        <taxon>Coniosporium</taxon>
    </lineage>
</organism>
<accession>A0ACC3DPP4</accession>
<sequence length="307" mass="32694">MSALPPQVQEVLAGLASCTPEQLAAIASTIQSVQAQNSEMPHAASKQRKKRTSSTSGKRALKSAGASPEDVRAKRPLNSYMAFRSYYSSMFVKFQQKEISGFLKGIWDAEPFKGKWTILAKAYSVIRDQVGKTRAPLDGFLSIACPLLGIIGPNEYLSMHGWQMNESNGEKEMVRIHLPNVESFDASIRSSTLSVADVVSHCRHVGYFVDNGAAVTSGAGPSLTMAAQPIVIAGSNNVIAAPGQQFPSYSGAANQTMAGPAHTNNHAANANAGGADFLSTLGDDFPFNAHFEPTDDFALTFGPHDGD</sequence>
<keyword evidence="2" id="KW-1185">Reference proteome</keyword>
<evidence type="ECO:0000313" key="1">
    <source>
        <dbReference type="EMBL" id="KAK3078520.1"/>
    </source>
</evidence>